<comment type="subcellular location">
    <subcellularLocation>
        <location evidence="1">Membrane</location>
    </subcellularLocation>
</comment>
<dbReference type="Pfam" id="PF02991">
    <property type="entry name" value="ATG8"/>
    <property type="match status" value="1"/>
</dbReference>
<dbReference type="Proteomes" id="UP000807504">
    <property type="component" value="Unassembled WGS sequence"/>
</dbReference>
<reference evidence="7" key="2">
    <citation type="submission" date="2020-06" db="EMBL/GenBank/DDBJ databases">
        <authorList>
            <person name="Sheffer M."/>
        </authorList>
    </citation>
    <scope>NUCLEOTIDE SEQUENCE</scope>
</reference>
<evidence type="ECO:0000313" key="8">
    <source>
        <dbReference type="Proteomes" id="UP000807504"/>
    </source>
</evidence>
<evidence type="ECO:0000256" key="2">
    <source>
        <dbReference type="ARBA" id="ARBA00007293"/>
    </source>
</evidence>
<keyword evidence="4 5" id="KW-0449">Lipoprotein</keyword>
<gene>
    <name evidence="7" type="ORF">HNY73_018281</name>
</gene>
<evidence type="ECO:0000313" key="7">
    <source>
        <dbReference type="EMBL" id="KAF8770792.1"/>
    </source>
</evidence>
<evidence type="ECO:0000256" key="1">
    <source>
        <dbReference type="ARBA" id="ARBA00004370"/>
    </source>
</evidence>
<dbReference type="SUPFAM" id="SSF54236">
    <property type="entry name" value="Ubiquitin-like"/>
    <property type="match status" value="1"/>
</dbReference>
<reference evidence="7" key="1">
    <citation type="journal article" date="2020" name="bioRxiv">
        <title>Chromosome-level reference genome of the European wasp spider Argiope bruennichi: a resource for studies on range expansion and evolutionary adaptation.</title>
        <authorList>
            <person name="Sheffer M.M."/>
            <person name="Hoppe A."/>
            <person name="Krehenwinkel H."/>
            <person name="Uhl G."/>
            <person name="Kuss A.W."/>
            <person name="Jensen L."/>
            <person name="Jensen C."/>
            <person name="Gillespie R.G."/>
            <person name="Hoff K.J."/>
            <person name="Prost S."/>
        </authorList>
    </citation>
    <scope>NUCLEOTIDE SEQUENCE</scope>
</reference>
<dbReference type="Gene3D" id="3.10.20.90">
    <property type="entry name" value="Phosphatidylinositol 3-kinase Catalytic Subunit, Chain A, domain 1"/>
    <property type="match status" value="1"/>
</dbReference>
<feature type="compositionally biased region" description="Low complexity" evidence="6">
    <location>
        <begin position="191"/>
        <end position="212"/>
    </location>
</feature>
<evidence type="ECO:0000256" key="5">
    <source>
        <dbReference type="PIRSR" id="PIRSR604241-50"/>
    </source>
</evidence>
<evidence type="ECO:0000256" key="6">
    <source>
        <dbReference type="SAM" id="MobiDB-lite"/>
    </source>
</evidence>
<keyword evidence="8" id="KW-1185">Reference proteome</keyword>
<feature type="compositionally biased region" description="Polar residues" evidence="6">
    <location>
        <begin position="312"/>
        <end position="327"/>
    </location>
</feature>
<feature type="lipid moiety-binding region" description="Phosphatidylserine amidated glycine; alternate" evidence="5">
    <location>
        <position position="99"/>
    </location>
</feature>
<dbReference type="InterPro" id="IPR029071">
    <property type="entry name" value="Ubiquitin-like_domsf"/>
</dbReference>
<keyword evidence="3" id="KW-0472">Membrane</keyword>
<evidence type="ECO:0000256" key="3">
    <source>
        <dbReference type="ARBA" id="ARBA00023136"/>
    </source>
</evidence>
<comment type="similarity">
    <text evidence="2">Belongs to the ATG8 family.</text>
</comment>
<evidence type="ECO:0000256" key="4">
    <source>
        <dbReference type="ARBA" id="ARBA00023288"/>
    </source>
</evidence>
<feature type="region of interest" description="Disordered" evidence="6">
    <location>
        <begin position="312"/>
        <end position="345"/>
    </location>
</feature>
<organism evidence="7 8">
    <name type="scientific">Argiope bruennichi</name>
    <name type="common">Wasp spider</name>
    <name type="synonym">Aranea bruennichi</name>
    <dbReference type="NCBI Taxonomy" id="94029"/>
    <lineage>
        <taxon>Eukaryota</taxon>
        <taxon>Metazoa</taxon>
        <taxon>Ecdysozoa</taxon>
        <taxon>Arthropoda</taxon>
        <taxon>Chelicerata</taxon>
        <taxon>Arachnida</taxon>
        <taxon>Araneae</taxon>
        <taxon>Araneomorphae</taxon>
        <taxon>Entelegynae</taxon>
        <taxon>Araneoidea</taxon>
        <taxon>Araneidae</taxon>
        <taxon>Argiope</taxon>
    </lineage>
</organism>
<accession>A0A8T0ECD2</accession>
<comment type="caution">
    <text evidence="7">The sequence shown here is derived from an EMBL/GenBank/DDBJ whole genome shotgun (WGS) entry which is preliminary data.</text>
</comment>
<dbReference type="EMBL" id="JABXBU010002228">
    <property type="protein sequence ID" value="KAF8770792.1"/>
    <property type="molecule type" value="Genomic_DNA"/>
</dbReference>
<feature type="region of interest" description="Disordered" evidence="6">
    <location>
        <begin position="190"/>
        <end position="212"/>
    </location>
</feature>
<dbReference type="InterPro" id="IPR004241">
    <property type="entry name" value="Atg8-like"/>
</dbReference>
<name>A0A8T0ECD2_ARGBR</name>
<dbReference type="AlphaFoldDB" id="A0A8T0ECD2"/>
<protein>
    <submittedName>
        <fullName evidence="7">Autophagy-related protein 8B like protein</fullName>
    </submittedName>
</protein>
<dbReference type="GO" id="GO:0016020">
    <property type="term" value="C:membrane"/>
    <property type="evidence" value="ECO:0007669"/>
    <property type="project" value="UniProtKB-SubCell"/>
</dbReference>
<proteinExistence type="inferred from homology"/>
<sequence length="467" mass="50443">MEKHEAGRKFSRTVPVIIENHENATKKAKLMVPSNYTAGQLANILRSRMHLLPYHPVYLFLKSKQSPILMSKSIGHLHHKHRDEKGLLRLIHAEQASFGFRGNIRAIRFRQKWIENLHNLLHQDASDDAYSGAPPPYFPLDPPSIMNFGAPPAPLDIDDLNEPANEDIFDYVANVLGNGNDSFHAADGAVSESSTSCSSESSTSEDSSESSTLTNFSLPVFPPFATNSTAVGVANSFSTAYSAHLNSCLSPGGADTWLPSPAINSGETSSAVALLENGGEEIGAPDEALPEMYNSVMCGNISSSGLANISANVQHSNGSNSDQSSAEGAQAPCPPYGIPSHFPQDPPELANASEVLGWIDQHMDAISYDLLDFVYDSEPEEFEYGPLHSGTGSLPYIPSFLQEPPFPTNSLFDPPPTWGPSITVTPQQAIISFGEAPSISEDDLLPNFEPVNADIMQFFPDSIELDS</sequence>